<gene>
    <name evidence="1" type="ORF">QQX98_007356</name>
</gene>
<comment type="caution">
    <text evidence="1">The sequence shown here is derived from an EMBL/GenBank/DDBJ whole genome shotgun (WGS) entry which is preliminary data.</text>
</comment>
<protein>
    <submittedName>
        <fullName evidence="1">Uncharacterized protein</fullName>
    </submittedName>
</protein>
<keyword evidence="2" id="KW-1185">Reference proteome</keyword>
<name>A0ABR1GY83_9HYPO</name>
<accession>A0ABR1GY83</accession>
<evidence type="ECO:0000313" key="2">
    <source>
        <dbReference type="Proteomes" id="UP001498476"/>
    </source>
</evidence>
<evidence type="ECO:0000313" key="1">
    <source>
        <dbReference type="EMBL" id="KAK7413789.1"/>
    </source>
</evidence>
<sequence>MAPTPGPAGLIYLPAGVSSAVSAKLTGKYLDWNFRRACRKFGAEDVDARHIQELTGFPIEETRLQGLHMASMLVMQVLAGATASANFTMTGTLLTD</sequence>
<dbReference type="EMBL" id="JAZAVJ010000119">
    <property type="protein sequence ID" value="KAK7413789.1"/>
    <property type="molecule type" value="Genomic_DNA"/>
</dbReference>
<proteinExistence type="predicted"/>
<reference evidence="1 2" key="1">
    <citation type="journal article" date="2025" name="Microbiol. Resour. Announc.">
        <title>Draft genome sequences for Neonectria magnoliae and Neonectria punicea, canker pathogens of Liriodendron tulipifera and Acer saccharum in West Virginia.</title>
        <authorList>
            <person name="Petronek H.M."/>
            <person name="Kasson M.T."/>
            <person name="Metheny A.M."/>
            <person name="Stauder C.M."/>
            <person name="Lovett B."/>
            <person name="Lynch S.C."/>
            <person name="Garnas J.R."/>
            <person name="Kasson L.R."/>
            <person name="Stajich J.E."/>
        </authorList>
    </citation>
    <scope>NUCLEOTIDE SEQUENCE [LARGE SCALE GENOMIC DNA]</scope>
    <source>
        <strain evidence="1 2">NRRL 64653</strain>
    </source>
</reference>
<organism evidence="1 2">
    <name type="scientific">Neonectria punicea</name>
    <dbReference type="NCBI Taxonomy" id="979145"/>
    <lineage>
        <taxon>Eukaryota</taxon>
        <taxon>Fungi</taxon>
        <taxon>Dikarya</taxon>
        <taxon>Ascomycota</taxon>
        <taxon>Pezizomycotina</taxon>
        <taxon>Sordariomycetes</taxon>
        <taxon>Hypocreomycetidae</taxon>
        <taxon>Hypocreales</taxon>
        <taxon>Nectriaceae</taxon>
        <taxon>Neonectria</taxon>
    </lineage>
</organism>
<dbReference type="Proteomes" id="UP001498476">
    <property type="component" value="Unassembled WGS sequence"/>
</dbReference>